<feature type="domain" description="FecR N-terminal" evidence="2">
    <location>
        <begin position="21"/>
        <end position="63"/>
    </location>
</feature>
<dbReference type="OrthoDB" id="1100567at2"/>
<accession>A0A495VQS6</accession>
<organism evidence="3 4">
    <name type="scientific">Azonexus fungiphilus</name>
    <dbReference type="NCBI Taxonomy" id="146940"/>
    <lineage>
        <taxon>Bacteria</taxon>
        <taxon>Pseudomonadati</taxon>
        <taxon>Pseudomonadota</taxon>
        <taxon>Betaproteobacteria</taxon>
        <taxon>Rhodocyclales</taxon>
        <taxon>Azonexaceae</taxon>
        <taxon>Azonexus</taxon>
    </lineage>
</organism>
<protein>
    <submittedName>
        <fullName evidence="3">FecR family protein</fullName>
    </submittedName>
</protein>
<dbReference type="Pfam" id="PF16220">
    <property type="entry name" value="DUF4880"/>
    <property type="match status" value="1"/>
</dbReference>
<dbReference type="InterPro" id="IPR032623">
    <property type="entry name" value="FecR_N"/>
</dbReference>
<dbReference type="Pfam" id="PF04773">
    <property type="entry name" value="FecR"/>
    <property type="match status" value="1"/>
</dbReference>
<dbReference type="EMBL" id="RBXP01000017">
    <property type="protein sequence ID" value="RKT50715.1"/>
    <property type="molecule type" value="Genomic_DNA"/>
</dbReference>
<comment type="caution">
    <text evidence="3">The sequence shown here is derived from an EMBL/GenBank/DDBJ whole genome shotgun (WGS) entry which is preliminary data.</text>
</comment>
<dbReference type="Proteomes" id="UP000270626">
    <property type="component" value="Unassembled WGS sequence"/>
</dbReference>
<dbReference type="PANTHER" id="PTHR30273">
    <property type="entry name" value="PERIPLASMIC SIGNAL SENSOR AND SIGMA FACTOR ACTIVATOR FECR-RELATED"/>
    <property type="match status" value="1"/>
</dbReference>
<evidence type="ECO:0000313" key="4">
    <source>
        <dbReference type="Proteomes" id="UP000270626"/>
    </source>
</evidence>
<evidence type="ECO:0000313" key="3">
    <source>
        <dbReference type="EMBL" id="RKT50715.1"/>
    </source>
</evidence>
<dbReference type="InterPro" id="IPR012373">
    <property type="entry name" value="Ferrdict_sens_TM"/>
</dbReference>
<proteinExistence type="predicted"/>
<dbReference type="RefSeq" id="WP_121458945.1">
    <property type="nucleotide sequence ID" value="NZ_RBXP01000017.1"/>
</dbReference>
<evidence type="ECO:0000259" key="1">
    <source>
        <dbReference type="Pfam" id="PF04773"/>
    </source>
</evidence>
<dbReference type="PANTHER" id="PTHR30273:SF2">
    <property type="entry name" value="PROTEIN FECR"/>
    <property type="match status" value="1"/>
</dbReference>
<dbReference type="Gene3D" id="2.60.120.1440">
    <property type="match status" value="1"/>
</dbReference>
<reference evidence="3 4" key="1">
    <citation type="submission" date="2018-10" db="EMBL/GenBank/DDBJ databases">
        <title>Genomic Encyclopedia of Type Strains, Phase IV (KMG-IV): sequencing the most valuable type-strain genomes for metagenomic binning, comparative biology and taxonomic classification.</title>
        <authorList>
            <person name="Goeker M."/>
        </authorList>
    </citation>
    <scope>NUCLEOTIDE SEQUENCE [LARGE SCALE GENOMIC DNA]</scope>
    <source>
        <strain evidence="3 4">DSM 23841</strain>
    </source>
</reference>
<evidence type="ECO:0000259" key="2">
    <source>
        <dbReference type="Pfam" id="PF16220"/>
    </source>
</evidence>
<dbReference type="AlphaFoldDB" id="A0A495VQS6"/>
<dbReference type="InterPro" id="IPR006860">
    <property type="entry name" value="FecR"/>
</dbReference>
<name>A0A495VQS6_9RHOO</name>
<gene>
    <name evidence="3" type="ORF">DFR40_2639</name>
</gene>
<dbReference type="GO" id="GO:0016989">
    <property type="term" value="F:sigma factor antagonist activity"/>
    <property type="evidence" value="ECO:0007669"/>
    <property type="project" value="TreeGrafter"/>
</dbReference>
<keyword evidence="4" id="KW-1185">Reference proteome</keyword>
<sequence length="334" mass="36339">MTPPAPRLHATGQPLDEAVADAAAEWLTRFMAGEVDAGERRRWQQWRAAHPDHERAWQHIERVSASWQGLPPGLAYRTLAPLAGRPARPGRRQLLAALFGVGLASGLGLAASRSTPLRALHADLRTATGEQRRIELADGSLLTLNTASAVDIRFDGEQRLVRLIAGEIHVVTGHDARFAGQPFVVATDDGRVRALGTRFAVARDDAGSRVDVFAHAVEISPAGRPERTRIVGAGEGARFDADDSRASALDPRPEQWAAGQLHADDVRLDDFLAELGRYRSGILRCDPAVAGLRFSGVFPLADSDRILAMLPNSLPVQVRFRTRYWVTVSTVDAR</sequence>
<feature type="domain" description="FecR protein" evidence="1">
    <location>
        <begin position="123"/>
        <end position="217"/>
    </location>
</feature>
<dbReference type="PIRSF" id="PIRSF018266">
    <property type="entry name" value="FecR"/>
    <property type="match status" value="1"/>
</dbReference>